<dbReference type="AlphaFoldDB" id="A0A095VRB0"/>
<comment type="pathway">
    <text evidence="5 18">Metabolic intermediate biosynthesis; chorismate biosynthesis; chorismate from D-erythrose 4-phosphate and phosphoenolpyruvate: step 2/7.</text>
</comment>
<keyword evidence="12 18" id="KW-0547">Nucleotide-binding</keyword>
<accession>A0A095VRB0</accession>
<keyword evidence="13 18" id="KW-0862">Zinc</keyword>
<feature type="binding site" evidence="18">
    <location>
        <begin position="108"/>
        <end position="112"/>
    </location>
    <ligand>
        <name>NAD(+)</name>
        <dbReference type="ChEBI" id="CHEBI:57540"/>
    </ligand>
</feature>
<dbReference type="Gene3D" id="3.40.50.1970">
    <property type="match status" value="1"/>
</dbReference>
<comment type="cofactor">
    <cofactor evidence="18">
        <name>Co(2+)</name>
        <dbReference type="ChEBI" id="CHEBI:48828"/>
    </cofactor>
    <cofactor evidence="18">
        <name>Zn(2+)</name>
        <dbReference type="ChEBI" id="CHEBI:29105"/>
    </cofactor>
    <text evidence="18">Binds 1 divalent metal cation per subunit. Can use either Co(2+) or Zn(2+).</text>
</comment>
<dbReference type="GO" id="GO:0000166">
    <property type="term" value="F:nucleotide binding"/>
    <property type="evidence" value="ECO:0007669"/>
    <property type="project" value="UniProtKB-KW"/>
</dbReference>
<dbReference type="PANTHER" id="PTHR43622">
    <property type="entry name" value="3-DEHYDROQUINATE SYNTHASE"/>
    <property type="match status" value="1"/>
</dbReference>
<sequence>MALIMHTLHVDLGARSYPIYIGRDLLGDPALLARHLTGRQLVIVSNDRVAPLYLGRLRDALDPRVAVTEVILPDGEAHKTLESFEAIIDRALAEGHNRTTTFLALGGGVVGDLTGFAAACYQRGAAFLQVPTTLLAQVDSSVGGKTGVNHPLGKNMIGAFHQPAAVFIDLQVLQTLPEREFAAGLAEIIKYGLIREAGFYRWLEENLPALLAREEAVLAEAIERSCATKAAVVAEDEREGGVRAILNLGHTFGHAIETAQGYGSWLHGEAVAAGMVLALRLSADRGWVPAAEVDALVALLCRAGLPVLPPADMDAGRFLALMARDKKVVDGRLRLVLLRAIGHAVVVDDVDGQEIDALLSGAVAL</sequence>
<dbReference type="PANTHER" id="PTHR43622:SF7">
    <property type="entry name" value="3-DEHYDROQUINATE SYNTHASE, CHLOROPLASTIC"/>
    <property type="match status" value="1"/>
</dbReference>
<keyword evidence="15 18" id="KW-0057">Aromatic amino acid biosynthesis</keyword>
<proteinExistence type="inferred from homology"/>
<dbReference type="SUPFAM" id="SSF56796">
    <property type="entry name" value="Dehydroquinate synthase-like"/>
    <property type="match status" value="1"/>
</dbReference>
<evidence type="ECO:0000256" key="4">
    <source>
        <dbReference type="ARBA" id="ARBA00004496"/>
    </source>
</evidence>
<dbReference type="InterPro" id="IPR030960">
    <property type="entry name" value="DHQS/DOIS_N"/>
</dbReference>
<dbReference type="UniPathway" id="UPA00053">
    <property type="reaction ID" value="UER00085"/>
</dbReference>
<evidence type="ECO:0000256" key="7">
    <source>
        <dbReference type="ARBA" id="ARBA00013031"/>
    </source>
</evidence>
<evidence type="ECO:0000259" key="20">
    <source>
        <dbReference type="Pfam" id="PF24621"/>
    </source>
</evidence>
<dbReference type="FunFam" id="1.20.1090.10:FF:000002">
    <property type="entry name" value="3-dehydroquinate synthase"/>
    <property type="match status" value="1"/>
</dbReference>
<dbReference type="Pfam" id="PF01761">
    <property type="entry name" value="DHQ_synthase"/>
    <property type="match status" value="1"/>
</dbReference>
<evidence type="ECO:0000256" key="3">
    <source>
        <dbReference type="ARBA" id="ARBA00003485"/>
    </source>
</evidence>
<dbReference type="eggNOG" id="COG0337">
    <property type="taxonomic scope" value="Bacteria"/>
</dbReference>
<dbReference type="FunFam" id="3.40.50.1970:FF:000001">
    <property type="entry name" value="3-dehydroquinate synthase"/>
    <property type="match status" value="1"/>
</dbReference>
<protein>
    <recommendedName>
        <fullName evidence="8 18">3-dehydroquinate synthase</fullName>
        <shortName evidence="18">DHQS</shortName>
        <ecNumber evidence="7 18">4.2.3.4</ecNumber>
    </recommendedName>
</protein>
<evidence type="ECO:0000256" key="11">
    <source>
        <dbReference type="ARBA" id="ARBA00022723"/>
    </source>
</evidence>
<evidence type="ECO:0000256" key="5">
    <source>
        <dbReference type="ARBA" id="ARBA00004661"/>
    </source>
</evidence>
<dbReference type="EC" id="4.2.3.4" evidence="7 18"/>
<name>A0A095VRB0_9GAMM</name>
<evidence type="ECO:0000256" key="16">
    <source>
        <dbReference type="ARBA" id="ARBA00023239"/>
    </source>
</evidence>
<evidence type="ECO:0000256" key="6">
    <source>
        <dbReference type="ARBA" id="ARBA00005412"/>
    </source>
</evidence>
<feature type="binding site" evidence="18">
    <location>
        <position position="250"/>
    </location>
    <ligand>
        <name>Zn(2+)</name>
        <dbReference type="ChEBI" id="CHEBI:29105"/>
    </ligand>
</feature>
<dbReference type="NCBIfam" id="TIGR01357">
    <property type="entry name" value="aroB"/>
    <property type="match status" value="1"/>
</dbReference>
<dbReference type="GO" id="GO:0008652">
    <property type="term" value="P:amino acid biosynthetic process"/>
    <property type="evidence" value="ECO:0007669"/>
    <property type="project" value="UniProtKB-KW"/>
</dbReference>
<feature type="binding site" evidence="18">
    <location>
        <position position="267"/>
    </location>
    <ligand>
        <name>Zn(2+)</name>
        <dbReference type="ChEBI" id="CHEBI:29105"/>
    </ligand>
</feature>
<dbReference type="EMBL" id="AUVB01000041">
    <property type="protein sequence ID" value="KGE03997.1"/>
    <property type="molecule type" value="Genomic_DNA"/>
</dbReference>
<evidence type="ECO:0000256" key="12">
    <source>
        <dbReference type="ARBA" id="ARBA00022741"/>
    </source>
</evidence>
<dbReference type="STRING" id="1265313.HRUBRA_01403"/>
<dbReference type="Proteomes" id="UP000029640">
    <property type="component" value="Unassembled WGS sequence"/>
</dbReference>
<evidence type="ECO:0000256" key="15">
    <source>
        <dbReference type="ARBA" id="ARBA00023141"/>
    </source>
</evidence>
<comment type="caution">
    <text evidence="21">The sequence shown here is derived from an EMBL/GenBank/DDBJ whole genome shotgun (WGS) entry which is preliminary data.</text>
</comment>
<feature type="binding site" evidence="18">
    <location>
        <position position="145"/>
    </location>
    <ligand>
        <name>NAD(+)</name>
        <dbReference type="ChEBI" id="CHEBI:57540"/>
    </ligand>
</feature>
<dbReference type="GO" id="GO:0005737">
    <property type="term" value="C:cytoplasm"/>
    <property type="evidence" value="ECO:0007669"/>
    <property type="project" value="UniProtKB-SubCell"/>
</dbReference>
<reference evidence="21 22" key="1">
    <citation type="journal article" date="2014" name="Genome Announc.">
        <title>Genome Sequence of Gammaproteobacterial Pseudohaliea rubra Type Strain DSM 19751, Isolated from Coastal Seawater of the Mediterranean Sea.</title>
        <authorList>
            <person name="Spring S."/>
            <person name="Fiebig A."/>
            <person name="Riedel T."/>
            <person name="Goker M."/>
            <person name="Klenk H.P."/>
        </authorList>
    </citation>
    <scope>NUCLEOTIDE SEQUENCE [LARGE SCALE GENOMIC DNA]</scope>
    <source>
        <strain evidence="21 22">DSM 19751</strain>
    </source>
</reference>
<evidence type="ECO:0000256" key="9">
    <source>
        <dbReference type="ARBA" id="ARBA00022490"/>
    </source>
</evidence>
<feature type="binding site" evidence="18">
    <location>
        <position position="187"/>
    </location>
    <ligand>
        <name>Zn(2+)</name>
        <dbReference type="ChEBI" id="CHEBI:29105"/>
    </ligand>
</feature>
<feature type="domain" description="3-dehydroquinate synthase N-terminal" evidence="19">
    <location>
        <begin position="70"/>
        <end position="182"/>
    </location>
</feature>
<keyword evidence="14 18" id="KW-0520">NAD</keyword>
<dbReference type="InterPro" id="IPR016037">
    <property type="entry name" value="DHQ_synth_AroB"/>
</dbReference>
<keyword evidence="9 18" id="KW-0963">Cytoplasm</keyword>
<comment type="function">
    <text evidence="3 18">Catalyzes the conversion of 3-deoxy-D-arabino-heptulosonate 7-phosphate (DAHP) to dehydroquinate (DHQ).</text>
</comment>
<dbReference type="InterPro" id="IPR030963">
    <property type="entry name" value="DHQ_synth_fam"/>
</dbReference>
<evidence type="ECO:0000256" key="10">
    <source>
        <dbReference type="ARBA" id="ARBA00022605"/>
    </source>
</evidence>
<gene>
    <name evidence="18" type="primary">aroB</name>
    <name evidence="21" type="ORF">HRUBRA_01403</name>
</gene>
<dbReference type="GO" id="GO:0009423">
    <property type="term" value="P:chorismate biosynthetic process"/>
    <property type="evidence" value="ECO:0007669"/>
    <property type="project" value="UniProtKB-UniRule"/>
</dbReference>
<keyword evidence="16 18" id="KW-0456">Lyase</keyword>
<dbReference type="HOGENOM" id="CLU_001201_0_2_6"/>
<evidence type="ECO:0000313" key="22">
    <source>
        <dbReference type="Proteomes" id="UP000029640"/>
    </source>
</evidence>
<evidence type="ECO:0000313" key="21">
    <source>
        <dbReference type="EMBL" id="KGE03997.1"/>
    </source>
</evidence>
<comment type="catalytic activity">
    <reaction evidence="1 18">
        <text>7-phospho-2-dehydro-3-deoxy-D-arabino-heptonate = 3-dehydroquinate + phosphate</text>
        <dbReference type="Rhea" id="RHEA:21968"/>
        <dbReference type="ChEBI" id="CHEBI:32364"/>
        <dbReference type="ChEBI" id="CHEBI:43474"/>
        <dbReference type="ChEBI" id="CHEBI:58394"/>
        <dbReference type="EC" id="4.2.3.4"/>
    </reaction>
</comment>
<evidence type="ECO:0000256" key="13">
    <source>
        <dbReference type="ARBA" id="ARBA00022833"/>
    </source>
</evidence>
<evidence type="ECO:0000256" key="14">
    <source>
        <dbReference type="ARBA" id="ARBA00023027"/>
    </source>
</evidence>
<organism evidence="21 22">
    <name type="scientific">Pseudohaliea rubra DSM 19751</name>
    <dbReference type="NCBI Taxonomy" id="1265313"/>
    <lineage>
        <taxon>Bacteria</taxon>
        <taxon>Pseudomonadati</taxon>
        <taxon>Pseudomonadota</taxon>
        <taxon>Gammaproteobacteria</taxon>
        <taxon>Cellvibrionales</taxon>
        <taxon>Halieaceae</taxon>
        <taxon>Pseudohaliea</taxon>
    </lineage>
</organism>
<dbReference type="InterPro" id="IPR056179">
    <property type="entry name" value="DHQS_C"/>
</dbReference>
<comment type="subcellular location">
    <subcellularLocation>
        <location evidence="4 18">Cytoplasm</location>
    </subcellularLocation>
</comment>
<feature type="binding site" evidence="18">
    <location>
        <begin position="132"/>
        <end position="133"/>
    </location>
    <ligand>
        <name>NAD(+)</name>
        <dbReference type="ChEBI" id="CHEBI:57540"/>
    </ligand>
</feature>
<comment type="caution">
    <text evidence="18">Lacks conserved residue(s) required for the propagation of feature annotation.</text>
</comment>
<dbReference type="CDD" id="cd08195">
    <property type="entry name" value="DHQS"/>
    <property type="match status" value="1"/>
</dbReference>
<feature type="binding site" evidence="18">
    <location>
        <begin position="74"/>
        <end position="79"/>
    </location>
    <ligand>
        <name>NAD(+)</name>
        <dbReference type="ChEBI" id="CHEBI:57540"/>
    </ligand>
</feature>
<evidence type="ECO:0000256" key="8">
    <source>
        <dbReference type="ARBA" id="ARBA00017684"/>
    </source>
</evidence>
<dbReference type="Gene3D" id="1.20.1090.10">
    <property type="entry name" value="Dehydroquinate synthase-like - alpha domain"/>
    <property type="match status" value="1"/>
</dbReference>
<dbReference type="GO" id="GO:0009073">
    <property type="term" value="P:aromatic amino acid family biosynthetic process"/>
    <property type="evidence" value="ECO:0007669"/>
    <property type="project" value="UniProtKB-KW"/>
</dbReference>
<keyword evidence="22" id="KW-1185">Reference proteome</keyword>
<dbReference type="PIRSF" id="PIRSF001455">
    <property type="entry name" value="DHQ_synth"/>
    <property type="match status" value="1"/>
</dbReference>
<evidence type="ECO:0000259" key="19">
    <source>
        <dbReference type="Pfam" id="PF01761"/>
    </source>
</evidence>
<feature type="binding site" evidence="18">
    <location>
        <position position="154"/>
    </location>
    <ligand>
        <name>NAD(+)</name>
        <dbReference type="ChEBI" id="CHEBI:57540"/>
    </ligand>
</feature>
<keyword evidence="11 18" id="KW-0479">Metal-binding</keyword>
<evidence type="ECO:0000256" key="2">
    <source>
        <dbReference type="ARBA" id="ARBA00001911"/>
    </source>
</evidence>
<comment type="cofactor">
    <cofactor evidence="2 18">
        <name>NAD(+)</name>
        <dbReference type="ChEBI" id="CHEBI:57540"/>
    </cofactor>
</comment>
<dbReference type="GO" id="GO:0046872">
    <property type="term" value="F:metal ion binding"/>
    <property type="evidence" value="ECO:0007669"/>
    <property type="project" value="UniProtKB-KW"/>
</dbReference>
<keyword evidence="10 18" id="KW-0028">Amino-acid biosynthesis</keyword>
<dbReference type="PATRIC" id="fig|1265313.6.peg.1387"/>
<evidence type="ECO:0000256" key="1">
    <source>
        <dbReference type="ARBA" id="ARBA00001393"/>
    </source>
</evidence>
<dbReference type="InterPro" id="IPR050071">
    <property type="entry name" value="Dehydroquinate_synthase"/>
</dbReference>
<comment type="similarity">
    <text evidence="6 18">Belongs to the sugar phosphate cyclases superfamily. Dehydroquinate synthase family.</text>
</comment>
<dbReference type="GO" id="GO:0003856">
    <property type="term" value="F:3-dehydroquinate synthase activity"/>
    <property type="evidence" value="ECO:0007669"/>
    <property type="project" value="UniProtKB-UniRule"/>
</dbReference>
<feature type="domain" description="3-dehydroquinate synthase C-terminal" evidence="20">
    <location>
        <begin position="184"/>
        <end position="328"/>
    </location>
</feature>
<evidence type="ECO:0000256" key="17">
    <source>
        <dbReference type="ARBA" id="ARBA00023285"/>
    </source>
</evidence>
<dbReference type="Pfam" id="PF24621">
    <property type="entry name" value="DHQS_C"/>
    <property type="match status" value="1"/>
</dbReference>
<evidence type="ECO:0000256" key="18">
    <source>
        <dbReference type="HAMAP-Rule" id="MF_00110"/>
    </source>
</evidence>
<dbReference type="HAMAP" id="MF_00110">
    <property type="entry name" value="DHQ_synthase"/>
    <property type="match status" value="1"/>
</dbReference>
<keyword evidence="17 18" id="KW-0170">Cobalt</keyword>